<proteinExistence type="predicted"/>
<evidence type="ECO:0000256" key="1">
    <source>
        <dbReference type="SAM" id="MobiDB-lite"/>
    </source>
</evidence>
<dbReference type="Proteomes" id="UP000324222">
    <property type="component" value="Unassembled WGS sequence"/>
</dbReference>
<comment type="caution">
    <text evidence="2">The sequence shown here is derived from an EMBL/GenBank/DDBJ whole genome shotgun (WGS) entry which is preliminary data.</text>
</comment>
<name>A0A5B7J8W2_PORTR</name>
<dbReference type="AlphaFoldDB" id="A0A5B7J8W2"/>
<dbReference type="EMBL" id="VSRR010093966">
    <property type="protein sequence ID" value="MPC93190.1"/>
    <property type="molecule type" value="Genomic_DNA"/>
</dbReference>
<accession>A0A5B7J8W2</accession>
<reference evidence="2 3" key="1">
    <citation type="submission" date="2019-05" db="EMBL/GenBank/DDBJ databases">
        <title>Another draft genome of Portunus trituberculatus and its Hox gene families provides insights of decapod evolution.</title>
        <authorList>
            <person name="Jeong J.-H."/>
            <person name="Song I."/>
            <person name="Kim S."/>
            <person name="Choi T."/>
            <person name="Kim D."/>
            <person name="Ryu S."/>
            <person name="Kim W."/>
        </authorList>
    </citation>
    <scope>NUCLEOTIDE SEQUENCE [LARGE SCALE GENOMIC DNA]</scope>
    <source>
        <tissue evidence="2">Muscle</tissue>
    </source>
</reference>
<keyword evidence="3" id="KW-1185">Reference proteome</keyword>
<organism evidence="2 3">
    <name type="scientific">Portunus trituberculatus</name>
    <name type="common">Swimming crab</name>
    <name type="synonym">Neptunus trituberculatus</name>
    <dbReference type="NCBI Taxonomy" id="210409"/>
    <lineage>
        <taxon>Eukaryota</taxon>
        <taxon>Metazoa</taxon>
        <taxon>Ecdysozoa</taxon>
        <taxon>Arthropoda</taxon>
        <taxon>Crustacea</taxon>
        <taxon>Multicrustacea</taxon>
        <taxon>Malacostraca</taxon>
        <taxon>Eumalacostraca</taxon>
        <taxon>Eucarida</taxon>
        <taxon>Decapoda</taxon>
        <taxon>Pleocyemata</taxon>
        <taxon>Brachyura</taxon>
        <taxon>Eubrachyura</taxon>
        <taxon>Portunoidea</taxon>
        <taxon>Portunidae</taxon>
        <taxon>Portuninae</taxon>
        <taxon>Portunus</taxon>
    </lineage>
</organism>
<sequence>MTTTITTTTTTINTTTAPSLLSLHQLCSSPVRPQLSVLSPQMKTREVWKSANSEPTETGRRRRGEAGKATCL</sequence>
<evidence type="ECO:0000313" key="3">
    <source>
        <dbReference type="Proteomes" id="UP000324222"/>
    </source>
</evidence>
<evidence type="ECO:0000313" key="2">
    <source>
        <dbReference type="EMBL" id="MPC93190.1"/>
    </source>
</evidence>
<gene>
    <name evidence="2" type="ORF">E2C01_088312</name>
</gene>
<feature type="region of interest" description="Disordered" evidence="1">
    <location>
        <begin position="46"/>
        <end position="72"/>
    </location>
</feature>
<protein>
    <submittedName>
        <fullName evidence="2">Uncharacterized protein</fullName>
    </submittedName>
</protein>